<comment type="similarity">
    <text evidence="1 2">Belongs to the DTD family.</text>
</comment>
<organism evidence="3 4">
    <name type="scientific">Candidatus Woesebacteria bacterium RIFCSPHIGHO2_02_FULL_39_13</name>
    <dbReference type="NCBI Taxonomy" id="1802505"/>
    <lineage>
        <taxon>Bacteria</taxon>
        <taxon>Candidatus Woeseibacteriota</taxon>
    </lineage>
</organism>
<gene>
    <name evidence="2" type="primary">dtd</name>
    <name evidence="3" type="ORF">A3D01_03450</name>
</gene>
<reference evidence="3 4" key="1">
    <citation type="journal article" date="2016" name="Nat. Commun.">
        <title>Thousands of microbial genomes shed light on interconnected biogeochemical processes in an aquifer system.</title>
        <authorList>
            <person name="Anantharaman K."/>
            <person name="Brown C.T."/>
            <person name="Hug L.A."/>
            <person name="Sharon I."/>
            <person name="Castelle C.J."/>
            <person name="Probst A.J."/>
            <person name="Thomas B.C."/>
            <person name="Singh A."/>
            <person name="Wilkins M.J."/>
            <person name="Karaoz U."/>
            <person name="Brodie E.L."/>
            <person name="Williams K.H."/>
            <person name="Hubbard S.S."/>
            <person name="Banfield J.F."/>
        </authorList>
    </citation>
    <scope>NUCLEOTIDE SEQUENCE [LARGE SCALE GENOMIC DNA]</scope>
</reference>
<keyword evidence="2" id="KW-0820">tRNA-binding</keyword>
<comment type="caution">
    <text evidence="3">The sequence shown here is derived from an EMBL/GenBank/DDBJ whole genome shotgun (WGS) entry which is preliminary data.</text>
</comment>
<dbReference type="GO" id="GO:0051500">
    <property type="term" value="F:D-tyrosyl-tRNA(Tyr) deacylase activity"/>
    <property type="evidence" value="ECO:0007669"/>
    <property type="project" value="TreeGrafter"/>
</dbReference>
<dbReference type="NCBIfam" id="TIGR00256">
    <property type="entry name" value="D-aminoacyl-tRNA deacylase"/>
    <property type="match status" value="1"/>
</dbReference>
<dbReference type="FunFam" id="3.50.80.10:FF:000001">
    <property type="entry name" value="D-aminoacyl-tRNA deacylase"/>
    <property type="match status" value="1"/>
</dbReference>
<keyword evidence="2" id="KW-0694">RNA-binding</keyword>
<dbReference type="SUPFAM" id="SSF69500">
    <property type="entry name" value="DTD-like"/>
    <property type="match status" value="1"/>
</dbReference>
<comment type="function">
    <text evidence="2">An aminoacyl-tRNA editing enzyme that deacylates mischarged D-aminoacyl-tRNAs. Also deacylates mischarged glycyl-tRNA(Ala), protecting cells against glycine mischarging by AlaRS. Acts via tRNA-based rather than protein-based catalysis; rejects L-amino acids rather than detecting D-amino acids in the active site. By recycling D-aminoacyl-tRNA to D-amino acids and free tRNA molecules, this enzyme counteracts the toxicity associated with the formation of D-aminoacyl-tRNA entities in vivo and helps enforce protein L-homochirality.</text>
</comment>
<dbReference type="InterPro" id="IPR003732">
    <property type="entry name" value="Daa-tRNA_deacyls_DTD"/>
</dbReference>
<dbReference type="GO" id="GO:0005737">
    <property type="term" value="C:cytoplasm"/>
    <property type="evidence" value="ECO:0007669"/>
    <property type="project" value="UniProtKB-SubCell"/>
</dbReference>
<proteinExistence type="inferred from homology"/>
<dbReference type="Gene3D" id="3.50.80.10">
    <property type="entry name" value="D-tyrosyl-tRNA(Tyr) deacylase"/>
    <property type="match status" value="1"/>
</dbReference>
<dbReference type="Proteomes" id="UP000177169">
    <property type="component" value="Unassembled WGS sequence"/>
</dbReference>
<evidence type="ECO:0000313" key="3">
    <source>
        <dbReference type="EMBL" id="OGM33963.1"/>
    </source>
</evidence>
<keyword evidence="2" id="KW-0963">Cytoplasm</keyword>
<dbReference type="InterPro" id="IPR023509">
    <property type="entry name" value="DTD-like_sf"/>
</dbReference>
<dbReference type="STRING" id="1802505.A3D01_03450"/>
<dbReference type="GO" id="GO:0019478">
    <property type="term" value="P:D-amino acid catabolic process"/>
    <property type="evidence" value="ECO:0007669"/>
    <property type="project" value="UniProtKB-UniRule"/>
</dbReference>
<feature type="short sequence motif" description="Gly-cisPro motif, important for rejection of L-amino acids" evidence="2">
    <location>
        <begin position="137"/>
        <end position="138"/>
    </location>
</feature>
<comment type="domain">
    <text evidence="2">A Gly-cisPro motif from one monomer fits into the active site of the other monomer to allow specific chiral rejection of L-amino acids.</text>
</comment>
<comment type="subcellular location">
    <subcellularLocation>
        <location evidence="2">Cytoplasm</location>
    </subcellularLocation>
</comment>
<comment type="catalytic activity">
    <reaction evidence="2">
        <text>glycyl-tRNA(Ala) + H2O = tRNA(Ala) + glycine + H(+)</text>
        <dbReference type="Rhea" id="RHEA:53744"/>
        <dbReference type="Rhea" id="RHEA-COMP:9657"/>
        <dbReference type="Rhea" id="RHEA-COMP:13640"/>
        <dbReference type="ChEBI" id="CHEBI:15377"/>
        <dbReference type="ChEBI" id="CHEBI:15378"/>
        <dbReference type="ChEBI" id="CHEBI:57305"/>
        <dbReference type="ChEBI" id="CHEBI:78442"/>
        <dbReference type="ChEBI" id="CHEBI:78522"/>
    </reaction>
</comment>
<name>A0A1F7Z2T8_9BACT</name>
<sequence>MRLVVQRVNKASVSVGSKLVGEIKKGLFVLVGIRKEDTEKVALELADKLVKLRIMSDRKGKMNLTVSEMNAEFLVVSQFTLLGDATGGNRPSFIQAAEPEFANKIYNLFINELKKTGTQVSTGQFGEYMNINCELDGPVTILINSKE</sequence>
<dbReference type="Pfam" id="PF02580">
    <property type="entry name" value="Tyr_Deacylase"/>
    <property type="match status" value="1"/>
</dbReference>
<protein>
    <recommendedName>
        <fullName evidence="2">D-aminoacyl-tRNA deacylase</fullName>
        <shortName evidence="2">DTD</shortName>
        <ecNumber evidence="2">3.1.1.96</ecNumber>
    </recommendedName>
    <alternativeName>
        <fullName evidence="2">Gly-tRNA(Ala) deacylase</fullName>
        <ecNumber evidence="2">3.1.1.-</ecNumber>
    </alternativeName>
</protein>
<dbReference type="GO" id="GO:0000049">
    <property type="term" value="F:tRNA binding"/>
    <property type="evidence" value="ECO:0007669"/>
    <property type="project" value="UniProtKB-UniRule"/>
</dbReference>
<comment type="catalytic activity">
    <reaction evidence="2">
        <text>a D-aminoacyl-tRNA + H2O = a tRNA + a D-alpha-amino acid + H(+)</text>
        <dbReference type="Rhea" id="RHEA:13953"/>
        <dbReference type="Rhea" id="RHEA-COMP:10123"/>
        <dbReference type="Rhea" id="RHEA-COMP:10124"/>
        <dbReference type="ChEBI" id="CHEBI:15377"/>
        <dbReference type="ChEBI" id="CHEBI:15378"/>
        <dbReference type="ChEBI" id="CHEBI:59871"/>
        <dbReference type="ChEBI" id="CHEBI:78442"/>
        <dbReference type="ChEBI" id="CHEBI:79333"/>
        <dbReference type="EC" id="3.1.1.96"/>
    </reaction>
</comment>
<dbReference type="EC" id="3.1.1.96" evidence="2"/>
<evidence type="ECO:0000256" key="2">
    <source>
        <dbReference type="HAMAP-Rule" id="MF_00518"/>
    </source>
</evidence>
<dbReference type="EC" id="3.1.1.-" evidence="2"/>
<dbReference type="HAMAP" id="MF_00518">
    <property type="entry name" value="Deacylase_Dtd"/>
    <property type="match status" value="1"/>
</dbReference>
<dbReference type="PANTHER" id="PTHR10472">
    <property type="entry name" value="D-TYROSYL-TRNA TYR DEACYLASE"/>
    <property type="match status" value="1"/>
</dbReference>
<accession>A0A1F7Z2T8</accession>
<dbReference type="PANTHER" id="PTHR10472:SF5">
    <property type="entry name" value="D-AMINOACYL-TRNA DEACYLASE 1"/>
    <property type="match status" value="1"/>
</dbReference>
<keyword evidence="2" id="KW-0378">Hydrolase</keyword>
<evidence type="ECO:0000313" key="4">
    <source>
        <dbReference type="Proteomes" id="UP000177169"/>
    </source>
</evidence>
<dbReference type="GO" id="GO:0043908">
    <property type="term" value="F:Ser(Gly)-tRNA(Ala) hydrolase activity"/>
    <property type="evidence" value="ECO:0007669"/>
    <property type="project" value="UniProtKB-UniRule"/>
</dbReference>
<dbReference type="AlphaFoldDB" id="A0A1F7Z2T8"/>
<dbReference type="GO" id="GO:0106026">
    <property type="term" value="F:Gly-tRNA(Ala) deacylase activity"/>
    <property type="evidence" value="ECO:0007669"/>
    <property type="project" value="UniProtKB-UniRule"/>
</dbReference>
<dbReference type="EMBL" id="MGGR01000010">
    <property type="protein sequence ID" value="OGM33963.1"/>
    <property type="molecule type" value="Genomic_DNA"/>
</dbReference>
<comment type="subunit">
    <text evidence="2">Homodimer.</text>
</comment>
<evidence type="ECO:0000256" key="1">
    <source>
        <dbReference type="ARBA" id="ARBA00009673"/>
    </source>
</evidence>